<dbReference type="RefSeq" id="WP_121200675.1">
    <property type="nucleotide sequence ID" value="NZ_RBKU01000001.1"/>
</dbReference>
<evidence type="ECO:0000313" key="1">
    <source>
        <dbReference type="EMBL" id="RKR84804.1"/>
    </source>
</evidence>
<dbReference type="InterPro" id="IPR025255">
    <property type="entry name" value="DUF4202"/>
</dbReference>
<organism evidence="1 2">
    <name type="scientific">Mucilaginibacter gracilis</name>
    <dbReference type="NCBI Taxonomy" id="423350"/>
    <lineage>
        <taxon>Bacteria</taxon>
        <taxon>Pseudomonadati</taxon>
        <taxon>Bacteroidota</taxon>
        <taxon>Sphingobacteriia</taxon>
        <taxon>Sphingobacteriales</taxon>
        <taxon>Sphingobacteriaceae</taxon>
        <taxon>Mucilaginibacter</taxon>
    </lineage>
</organism>
<reference evidence="1 2" key="1">
    <citation type="submission" date="2018-10" db="EMBL/GenBank/DDBJ databases">
        <title>Genomic Encyclopedia of Archaeal and Bacterial Type Strains, Phase II (KMG-II): from individual species to whole genera.</title>
        <authorList>
            <person name="Goeker M."/>
        </authorList>
    </citation>
    <scope>NUCLEOTIDE SEQUENCE [LARGE SCALE GENOMIC DNA]</scope>
    <source>
        <strain evidence="1 2">DSM 18602</strain>
    </source>
</reference>
<name>A0A495J8T6_9SPHI</name>
<dbReference type="Pfam" id="PF13875">
    <property type="entry name" value="DUF4202"/>
    <property type="match status" value="1"/>
</dbReference>
<accession>A0A495J8T6</accession>
<dbReference type="PANTHER" id="PTHR41729:SF1">
    <property type="entry name" value="GLUTAMYL-TRNA SYNTHETASE"/>
    <property type="match status" value="1"/>
</dbReference>
<comment type="caution">
    <text evidence="1">The sequence shown here is derived from an EMBL/GenBank/DDBJ whole genome shotgun (WGS) entry which is preliminary data.</text>
</comment>
<sequence length="192" mass="22099">MDKLQKAFALFDAYNQQDPFTLVWDGVTYPSEYFYAIELYNWILKLEPQASEAVLLASRSQHIGRWTIPRNTYPDGKAGYLNWRSDLSKFHAQKAGELMLQAGYPDDFIADVQRIILKQKIKLDAEVQLMENALCLVFLQFQFQNFIQKHTDEKLIHIIKKTWNKMSQPGHSAALTLPYSEKADALLGQALG</sequence>
<dbReference type="EMBL" id="RBKU01000001">
    <property type="protein sequence ID" value="RKR84804.1"/>
    <property type="molecule type" value="Genomic_DNA"/>
</dbReference>
<keyword evidence="2" id="KW-1185">Reference proteome</keyword>
<gene>
    <name evidence="1" type="ORF">BDD43_5057</name>
</gene>
<dbReference type="AlphaFoldDB" id="A0A495J8T6"/>
<dbReference type="OrthoDB" id="9799165at2"/>
<proteinExistence type="predicted"/>
<protein>
    <submittedName>
        <fullName evidence="1">Uncharacterized protein DUF4202</fullName>
    </submittedName>
</protein>
<dbReference type="PANTHER" id="PTHR41729">
    <property type="entry name" value="GLUTAMYL-TRNA SYNTHETASE"/>
    <property type="match status" value="1"/>
</dbReference>
<evidence type="ECO:0000313" key="2">
    <source>
        <dbReference type="Proteomes" id="UP000268007"/>
    </source>
</evidence>
<dbReference type="Proteomes" id="UP000268007">
    <property type="component" value="Unassembled WGS sequence"/>
</dbReference>